<evidence type="ECO:0000313" key="7">
    <source>
        <dbReference type="EMBL" id="GBQ82832.1"/>
    </source>
</evidence>
<keyword evidence="4" id="KW-0418">Kinase</keyword>
<dbReference type="InterPro" id="IPR029056">
    <property type="entry name" value="Ribokinase-like"/>
</dbReference>
<evidence type="ECO:0000259" key="6">
    <source>
        <dbReference type="Pfam" id="PF00294"/>
    </source>
</evidence>
<evidence type="ECO:0000256" key="2">
    <source>
        <dbReference type="ARBA" id="ARBA00022679"/>
    </source>
</evidence>
<dbReference type="Proteomes" id="UP001062776">
    <property type="component" value="Unassembled WGS sequence"/>
</dbReference>
<feature type="domain" description="Carbohydrate kinase PfkB" evidence="6">
    <location>
        <begin position="4"/>
        <end position="305"/>
    </location>
</feature>
<evidence type="ECO:0000256" key="1">
    <source>
        <dbReference type="ARBA" id="ARBA00010688"/>
    </source>
</evidence>
<reference evidence="7" key="1">
    <citation type="submission" date="2013-04" db="EMBL/GenBank/DDBJ databases">
        <title>The genome sequencing project of 58 acetic acid bacteria.</title>
        <authorList>
            <person name="Okamoto-Kainuma A."/>
            <person name="Ishikawa M."/>
            <person name="Umino S."/>
            <person name="Koizumi Y."/>
            <person name="Shiwa Y."/>
            <person name="Yoshikawa H."/>
            <person name="Matsutani M."/>
            <person name="Matsushita K."/>
        </authorList>
    </citation>
    <scope>NUCLEOTIDE SEQUENCE</scope>
    <source>
        <strain evidence="7">NRIC 0535</strain>
    </source>
</reference>
<dbReference type="InterPro" id="IPR050306">
    <property type="entry name" value="PfkB_Carbo_kinase"/>
</dbReference>
<comment type="similarity">
    <text evidence="1">Belongs to the carbohydrate kinase PfkB family.</text>
</comment>
<dbReference type="InterPro" id="IPR002173">
    <property type="entry name" value="Carboh/pur_kinase_PfkB_CS"/>
</dbReference>
<dbReference type="InterPro" id="IPR011611">
    <property type="entry name" value="PfkB_dom"/>
</dbReference>
<evidence type="ECO:0000256" key="4">
    <source>
        <dbReference type="ARBA" id="ARBA00022777"/>
    </source>
</evidence>
<comment type="caution">
    <text evidence="7">The sequence shown here is derived from an EMBL/GenBank/DDBJ whole genome shotgun (WGS) entry which is preliminary data.</text>
</comment>
<dbReference type="Pfam" id="PF00294">
    <property type="entry name" value="PfkB"/>
    <property type="match status" value="1"/>
</dbReference>
<dbReference type="RefSeq" id="WP_264813905.1">
    <property type="nucleotide sequence ID" value="NZ_BAPV01000001.1"/>
</dbReference>
<dbReference type="CDD" id="cd01167">
    <property type="entry name" value="bac_FRK"/>
    <property type="match status" value="1"/>
</dbReference>
<evidence type="ECO:0000313" key="8">
    <source>
        <dbReference type="Proteomes" id="UP001062776"/>
    </source>
</evidence>
<organism evidence="7 8">
    <name type="scientific">Asaia krungthepensis NRIC 0535</name>
    <dbReference type="NCBI Taxonomy" id="1307925"/>
    <lineage>
        <taxon>Bacteria</taxon>
        <taxon>Pseudomonadati</taxon>
        <taxon>Pseudomonadota</taxon>
        <taxon>Alphaproteobacteria</taxon>
        <taxon>Acetobacterales</taxon>
        <taxon>Acetobacteraceae</taxon>
        <taxon>Asaia</taxon>
    </lineage>
</organism>
<keyword evidence="2" id="KW-0808">Transferase</keyword>
<dbReference type="PANTHER" id="PTHR43085">
    <property type="entry name" value="HEXOKINASE FAMILY MEMBER"/>
    <property type="match status" value="1"/>
</dbReference>
<keyword evidence="8" id="KW-1185">Reference proteome</keyword>
<evidence type="ECO:0000256" key="5">
    <source>
        <dbReference type="ARBA" id="ARBA00022840"/>
    </source>
</evidence>
<dbReference type="EMBL" id="BAPV01000001">
    <property type="protein sequence ID" value="GBQ82832.1"/>
    <property type="molecule type" value="Genomic_DNA"/>
</dbReference>
<keyword evidence="3" id="KW-0547">Nucleotide-binding</keyword>
<keyword evidence="5" id="KW-0067">ATP-binding</keyword>
<gene>
    <name evidence="7" type="ORF">AA0535_0089</name>
</gene>
<name>A0ABQ0PVR4_9PROT</name>
<sequence>MGGSILCLGEAVIDFIPVRAEGGAAYRPCLGGSPYNVARALGRLDVPTEYGCAVSTDLFGDQFVEGLTQSRVGQRFLRRLDAPSTLGFVSLEQAEPAYAFFDQGAADRICRDMPSGSALAGVGTLHFGSIALIREPAASAYETLFLREARGPRLISFDPNIRASHVRDEAAYRARLERLLHNADIIKISGADLDWLLPGHAHAEAARNWLGHGAKLVVITHGKAGVSGWTQDSYAHAEALSVEVVDTVGAGDSFMAGLLAGLHEGGCLTRETLISLSPQILHEALAYGQCVASQTCTRRGADSPWREEISALQAPPITFPDHRA</sequence>
<evidence type="ECO:0000256" key="3">
    <source>
        <dbReference type="ARBA" id="ARBA00022741"/>
    </source>
</evidence>
<protein>
    <submittedName>
        <fullName evidence="7">Fructokinase</fullName>
    </submittedName>
</protein>
<dbReference type="PANTHER" id="PTHR43085:SF1">
    <property type="entry name" value="PSEUDOURIDINE KINASE-RELATED"/>
    <property type="match status" value="1"/>
</dbReference>
<accession>A0ABQ0PVR4</accession>
<proteinExistence type="inferred from homology"/>
<dbReference type="PROSITE" id="PS00584">
    <property type="entry name" value="PFKB_KINASES_2"/>
    <property type="match status" value="1"/>
</dbReference>
<dbReference type="Gene3D" id="3.40.1190.20">
    <property type="match status" value="1"/>
</dbReference>
<dbReference type="SUPFAM" id="SSF53613">
    <property type="entry name" value="Ribokinase-like"/>
    <property type="match status" value="1"/>
</dbReference>